<name>A0ABN3K700_9ACTN</name>
<evidence type="ECO:0000313" key="4">
    <source>
        <dbReference type="Proteomes" id="UP001501638"/>
    </source>
</evidence>
<sequence length="594" mass="64102">MTTGHAGGTPGIPRQETDPRGEPPGGSWNATTRYMCAGAHLDEGFARAVVEELRHEAHRACAPSYGVDLRYVCLHAERALEEIRRRDLGVMGSVAVAFLLAPLTTVVYVYALKLTAAGAGRRRALPGVRAAQRGPDGRERLEREHPLQKLMGALGIRLLALFGISALTAGVPLPWFSPGTGGAFLVGAVFLVGGPWFFAWRQQESVWRAISRELVPGAAPARKADLPSDVDLPRSATGGDANLIVYSGYQPFVGAGAEVSSWSFAMRLRHKDHRPGEDREPEPCPIDSGDLVEHLRERLTRLGTGAEPADSVRGLEVSEKVFVHGEELLSETVLGRHAYWSERALAGRVPRGRPADHLEPERVAGTRGLIDGPVRHCLCAQVRSWDGDLVLSVFLQAAVNGATLYLQSNTLVLTPVREEYRQADNLTERQEAGSGGRLAVDALSASTVSLSAPLTRAVDVLTESSRLEKRRKRQREVIEHNRRYDFGARRSLRQMAASGNYRSFFQHVDASRTGKQIELQVFAALLDLLARHDLDTGELEERRNTILNNGIIMTGGSMSGSVAAGQGATALSGQASRPKTGASGGAAPGRQAAS</sequence>
<evidence type="ECO:0000256" key="1">
    <source>
        <dbReference type="SAM" id="MobiDB-lite"/>
    </source>
</evidence>
<evidence type="ECO:0000256" key="2">
    <source>
        <dbReference type="SAM" id="Phobius"/>
    </source>
</evidence>
<feature type="transmembrane region" description="Helical" evidence="2">
    <location>
        <begin position="181"/>
        <end position="200"/>
    </location>
</feature>
<accession>A0ABN3K700</accession>
<keyword evidence="2" id="KW-0472">Membrane</keyword>
<feature type="compositionally biased region" description="Gly residues" evidence="1">
    <location>
        <begin position="1"/>
        <end position="10"/>
    </location>
</feature>
<keyword evidence="2" id="KW-1133">Transmembrane helix</keyword>
<dbReference type="Proteomes" id="UP001501638">
    <property type="component" value="Unassembled WGS sequence"/>
</dbReference>
<dbReference type="EMBL" id="BAAASZ010000026">
    <property type="protein sequence ID" value="GAA2450179.1"/>
    <property type="molecule type" value="Genomic_DNA"/>
</dbReference>
<feature type="region of interest" description="Disordered" evidence="1">
    <location>
        <begin position="562"/>
        <end position="594"/>
    </location>
</feature>
<comment type="caution">
    <text evidence="3">The sequence shown here is derived from an EMBL/GenBank/DDBJ whole genome shotgun (WGS) entry which is preliminary data.</text>
</comment>
<feature type="transmembrane region" description="Helical" evidence="2">
    <location>
        <begin position="90"/>
        <end position="112"/>
    </location>
</feature>
<evidence type="ECO:0000313" key="3">
    <source>
        <dbReference type="EMBL" id="GAA2450179.1"/>
    </source>
</evidence>
<proteinExistence type="predicted"/>
<protein>
    <submittedName>
        <fullName evidence="3">Uncharacterized protein</fullName>
    </submittedName>
</protein>
<organism evidence="3 4">
    <name type="scientific">Streptomyces macrosporus</name>
    <dbReference type="NCBI Taxonomy" id="44032"/>
    <lineage>
        <taxon>Bacteria</taxon>
        <taxon>Bacillati</taxon>
        <taxon>Actinomycetota</taxon>
        <taxon>Actinomycetes</taxon>
        <taxon>Kitasatosporales</taxon>
        <taxon>Streptomycetaceae</taxon>
        <taxon>Streptomyces</taxon>
    </lineage>
</organism>
<gene>
    <name evidence="3" type="ORF">GCM10010405_37210</name>
</gene>
<feature type="region of interest" description="Disordered" evidence="1">
    <location>
        <begin position="1"/>
        <end position="29"/>
    </location>
</feature>
<keyword evidence="4" id="KW-1185">Reference proteome</keyword>
<dbReference type="RefSeq" id="WP_344324419.1">
    <property type="nucleotide sequence ID" value="NZ_BAAASZ010000026.1"/>
</dbReference>
<keyword evidence="2" id="KW-0812">Transmembrane</keyword>
<reference evidence="3 4" key="1">
    <citation type="journal article" date="2019" name="Int. J. Syst. Evol. Microbiol.">
        <title>The Global Catalogue of Microorganisms (GCM) 10K type strain sequencing project: providing services to taxonomists for standard genome sequencing and annotation.</title>
        <authorList>
            <consortium name="The Broad Institute Genomics Platform"/>
            <consortium name="The Broad Institute Genome Sequencing Center for Infectious Disease"/>
            <person name="Wu L."/>
            <person name="Ma J."/>
        </authorList>
    </citation>
    <scope>NUCLEOTIDE SEQUENCE [LARGE SCALE GENOMIC DNA]</scope>
    <source>
        <strain evidence="3 4">JCM 6305</strain>
    </source>
</reference>
<feature type="transmembrane region" description="Helical" evidence="2">
    <location>
        <begin position="150"/>
        <end position="175"/>
    </location>
</feature>